<name>A0A067L2W2_JATCU</name>
<evidence type="ECO:0000256" key="1">
    <source>
        <dbReference type="SAM" id="MobiDB-lite"/>
    </source>
</evidence>
<protein>
    <submittedName>
        <fullName evidence="2">Uncharacterized protein</fullName>
    </submittedName>
</protein>
<dbReference type="PANTHER" id="PTHR48464">
    <property type="match status" value="1"/>
</dbReference>
<sequence length="115" mass="13094">MEMMVLRPAKLQEKLEPIMMVLVGILKEKCVKAEQPIWEEYLKSHQDAEQFRFKTFPFYEELCTAFGKDCASGKDAETSADVMEELEREATTNANENVTIEDSDSSASIFATTEE</sequence>
<feature type="region of interest" description="Disordered" evidence="1">
    <location>
        <begin position="89"/>
        <end position="115"/>
    </location>
</feature>
<dbReference type="STRING" id="180498.A0A067L2W2"/>
<gene>
    <name evidence="2" type="ORF">JCGZ_00490</name>
</gene>
<dbReference type="EMBL" id="KK914287">
    <property type="protein sequence ID" value="KDP42791.1"/>
    <property type="molecule type" value="Genomic_DNA"/>
</dbReference>
<keyword evidence="3" id="KW-1185">Reference proteome</keyword>
<reference evidence="2 3" key="1">
    <citation type="journal article" date="2014" name="PLoS ONE">
        <title>Global Analysis of Gene Expression Profiles in Physic Nut (Jatropha curcas L.) Seedlings Exposed to Salt Stress.</title>
        <authorList>
            <person name="Zhang L."/>
            <person name="Zhang C."/>
            <person name="Wu P."/>
            <person name="Chen Y."/>
            <person name="Li M."/>
            <person name="Jiang H."/>
            <person name="Wu G."/>
        </authorList>
    </citation>
    <scope>NUCLEOTIDE SEQUENCE [LARGE SCALE GENOMIC DNA]</scope>
    <source>
        <strain evidence="3">cv. GZQX0401</strain>
        <tissue evidence="2">Young leaves</tissue>
    </source>
</reference>
<dbReference type="Proteomes" id="UP000027138">
    <property type="component" value="Unassembled WGS sequence"/>
</dbReference>
<organism evidence="2 3">
    <name type="scientific">Jatropha curcas</name>
    <name type="common">Barbados nut</name>
    <dbReference type="NCBI Taxonomy" id="180498"/>
    <lineage>
        <taxon>Eukaryota</taxon>
        <taxon>Viridiplantae</taxon>
        <taxon>Streptophyta</taxon>
        <taxon>Embryophyta</taxon>
        <taxon>Tracheophyta</taxon>
        <taxon>Spermatophyta</taxon>
        <taxon>Magnoliopsida</taxon>
        <taxon>eudicotyledons</taxon>
        <taxon>Gunneridae</taxon>
        <taxon>Pentapetalae</taxon>
        <taxon>rosids</taxon>
        <taxon>fabids</taxon>
        <taxon>Malpighiales</taxon>
        <taxon>Euphorbiaceae</taxon>
        <taxon>Crotonoideae</taxon>
        <taxon>Jatropheae</taxon>
        <taxon>Jatropha</taxon>
    </lineage>
</organism>
<proteinExistence type="predicted"/>
<evidence type="ECO:0000313" key="3">
    <source>
        <dbReference type="Proteomes" id="UP000027138"/>
    </source>
</evidence>
<accession>A0A067L2W2</accession>
<feature type="compositionally biased region" description="Polar residues" evidence="1">
    <location>
        <begin position="105"/>
        <end position="115"/>
    </location>
</feature>
<dbReference type="PANTHER" id="PTHR48464:SF1">
    <property type="entry name" value="MYB_SANT-LIKE DOMAIN-CONTAINING PROTEIN"/>
    <property type="match status" value="1"/>
</dbReference>
<dbReference type="AlphaFoldDB" id="A0A067L2W2"/>
<evidence type="ECO:0000313" key="2">
    <source>
        <dbReference type="EMBL" id="KDP42791.1"/>
    </source>
</evidence>
<dbReference type="OrthoDB" id="76215at2759"/>